<accession>A0AA40T214</accession>
<organism evidence="1 2">
    <name type="scientific">Komarekiella delphini-convector SJRDD-AB1</name>
    <dbReference type="NCBI Taxonomy" id="2593771"/>
    <lineage>
        <taxon>Bacteria</taxon>
        <taxon>Bacillati</taxon>
        <taxon>Cyanobacteriota</taxon>
        <taxon>Cyanophyceae</taxon>
        <taxon>Nostocales</taxon>
        <taxon>Nostocaceae</taxon>
        <taxon>Komarekiella</taxon>
        <taxon>Komarekiella delphini-convector</taxon>
    </lineage>
</organism>
<dbReference type="AlphaFoldDB" id="A0AA40T214"/>
<dbReference type="Proteomes" id="UP001165986">
    <property type="component" value="Unassembled WGS sequence"/>
</dbReference>
<gene>
    <name evidence="1" type="ORF">FNW02_27515</name>
</gene>
<name>A0AA40T214_9NOST</name>
<evidence type="ECO:0000313" key="1">
    <source>
        <dbReference type="EMBL" id="MBD6619473.1"/>
    </source>
</evidence>
<dbReference type="EMBL" id="VJXY01000041">
    <property type="protein sequence ID" value="MBD6619473.1"/>
    <property type="molecule type" value="Genomic_DNA"/>
</dbReference>
<protein>
    <submittedName>
        <fullName evidence="1">Uncharacterized protein</fullName>
    </submittedName>
</protein>
<evidence type="ECO:0000313" key="2">
    <source>
        <dbReference type="Proteomes" id="UP001165986"/>
    </source>
</evidence>
<keyword evidence="2" id="KW-1185">Reference proteome</keyword>
<reference evidence="1" key="1">
    <citation type="submission" date="2019-07" db="EMBL/GenBank/DDBJ databases">
        <title>Toxilogical consequences of a new and cryptic species of cyanobacteria (Komarekiella delphini-convector) recovered from the epidermis of a bottlenose dolphin and 1500 ft. in the air.</title>
        <authorList>
            <person name="Brown A.O."/>
            <person name="Dvorak P."/>
            <person name="Villanueva C.D."/>
            <person name="Foss A.J."/>
            <person name="Garvey A.D."/>
            <person name="Gibson Q.A."/>
            <person name="Johansen J.R."/>
            <person name="Casamatta D.A."/>
        </authorList>
    </citation>
    <scope>NUCLEOTIDE SEQUENCE</scope>
    <source>
        <strain evidence="1">SJRDD-AB1</strain>
    </source>
</reference>
<dbReference type="RefSeq" id="WP_191760668.1">
    <property type="nucleotide sequence ID" value="NZ_VJXY01000041.1"/>
</dbReference>
<comment type="caution">
    <text evidence="1">The sequence shown here is derived from an EMBL/GenBank/DDBJ whole genome shotgun (WGS) entry which is preliminary data.</text>
</comment>
<proteinExistence type="predicted"/>
<sequence length="86" mass="9236">MAKIVIFDFHLSDAGTFLHDLASAEAETLSGGASATGSPYTFARILTIHDGINRVETNYSAGGSINDNNYNSTDNSDQVYIWAYGI</sequence>